<dbReference type="GO" id="GO:0016887">
    <property type="term" value="F:ATP hydrolysis activity"/>
    <property type="evidence" value="ECO:0007669"/>
    <property type="project" value="InterPro"/>
</dbReference>
<sequence length="239" mass="25421">MQLHEISRHFGAGHTRVTALEDVSLQVAPGELVAVMGPSGSGKSTMLACAAGLDEPSSGRVQVGQQVLTGLSDDALTETRRKHIGFVFQSYNLLPSLTAADNIRLPFELGGDRPDETRIAELVERLRIGDRLDHLPGALSGGQQQRVAIARALTTRPNVVFADEPTGALDTASAREVLDLLAEEAALGQAIMLVTHDPMVAARASRIVFLQDGRVQREVSGLSAEQIATEMVQLAGASR</sequence>
<organism evidence="5 6">
    <name type="scientific">Agrococcus casei LMG 22410</name>
    <dbReference type="NCBI Taxonomy" id="1255656"/>
    <lineage>
        <taxon>Bacteria</taxon>
        <taxon>Bacillati</taxon>
        <taxon>Actinomycetota</taxon>
        <taxon>Actinomycetes</taxon>
        <taxon>Micrococcales</taxon>
        <taxon>Microbacteriaceae</taxon>
        <taxon>Agrococcus</taxon>
    </lineage>
</organism>
<keyword evidence="1" id="KW-0813">Transport</keyword>
<keyword evidence="2" id="KW-0547">Nucleotide-binding</keyword>
<dbReference type="SUPFAM" id="SSF52540">
    <property type="entry name" value="P-loop containing nucleoside triphosphate hydrolases"/>
    <property type="match status" value="1"/>
</dbReference>
<proteinExistence type="predicted"/>
<dbReference type="CDD" id="cd03255">
    <property type="entry name" value="ABC_MJ0796_LolCDE_FtsE"/>
    <property type="match status" value="1"/>
</dbReference>
<protein>
    <submittedName>
        <fullName evidence="5">ABC transporter ATP-binding protein</fullName>
    </submittedName>
</protein>
<accession>A0A1R4G5C3</accession>
<dbReference type="AlphaFoldDB" id="A0A1R4G5C3"/>
<dbReference type="Proteomes" id="UP000195787">
    <property type="component" value="Unassembled WGS sequence"/>
</dbReference>
<dbReference type="InterPro" id="IPR027417">
    <property type="entry name" value="P-loop_NTPase"/>
</dbReference>
<evidence type="ECO:0000256" key="1">
    <source>
        <dbReference type="ARBA" id="ARBA00022448"/>
    </source>
</evidence>
<dbReference type="EMBL" id="FUHU01000038">
    <property type="protein sequence ID" value="SJM63277.1"/>
    <property type="molecule type" value="Genomic_DNA"/>
</dbReference>
<dbReference type="InterPro" id="IPR003593">
    <property type="entry name" value="AAA+_ATPase"/>
</dbReference>
<dbReference type="InterPro" id="IPR017871">
    <property type="entry name" value="ABC_transporter-like_CS"/>
</dbReference>
<dbReference type="InterPro" id="IPR003439">
    <property type="entry name" value="ABC_transporter-like_ATP-bd"/>
</dbReference>
<dbReference type="GO" id="GO:0005886">
    <property type="term" value="C:plasma membrane"/>
    <property type="evidence" value="ECO:0007669"/>
    <property type="project" value="TreeGrafter"/>
</dbReference>
<dbReference type="PANTHER" id="PTHR24220:SF685">
    <property type="entry name" value="ABC TRANSPORTER RELATED"/>
    <property type="match status" value="1"/>
</dbReference>
<feature type="domain" description="ABC transporter" evidence="4">
    <location>
        <begin position="1"/>
        <end position="237"/>
    </location>
</feature>
<dbReference type="GO" id="GO:0005524">
    <property type="term" value="F:ATP binding"/>
    <property type="evidence" value="ECO:0007669"/>
    <property type="project" value="UniProtKB-KW"/>
</dbReference>
<evidence type="ECO:0000256" key="2">
    <source>
        <dbReference type="ARBA" id="ARBA00022741"/>
    </source>
</evidence>
<dbReference type="PROSITE" id="PS50893">
    <property type="entry name" value="ABC_TRANSPORTER_2"/>
    <property type="match status" value="1"/>
</dbReference>
<dbReference type="GO" id="GO:0098796">
    <property type="term" value="C:membrane protein complex"/>
    <property type="evidence" value="ECO:0007669"/>
    <property type="project" value="UniProtKB-ARBA"/>
</dbReference>
<reference evidence="5 6" key="1">
    <citation type="submission" date="2017-02" db="EMBL/GenBank/DDBJ databases">
        <authorList>
            <person name="Peterson S.W."/>
        </authorList>
    </citation>
    <scope>NUCLEOTIDE SEQUENCE [LARGE SCALE GENOMIC DNA]</scope>
    <source>
        <strain evidence="5 6">LMG 22410</strain>
    </source>
</reference>
<dbReference type="FunFam" id="3.40.50.300:FF:000032">
    <property type="entry name" value="Export ABC transporter ATP-binding protein"/>
    <property type="match status" value="1"/>
</dbReference>
<evidence type="ECO:0000313" key="5">
    <source>
        <dbReference type="EMBL" id="SJM63277.1"/>
    </source>
</evidence>
<dbReference type="InterPro" id="IPR015854">
    <property type="entry name" value="ABC_transpr_LolD-like"/>
</dbReference>
<keyword evidence="6" id="KW-1185">Reference proteome</keyword>
<dbReference type="Gene3D" id="3.40.50.300">
    <property type="entry name" value="P-loop containing nucleotide triphosphate hydrolases"/>
    <property type="match status" value="1"/>
</dbReference>
<dbReference type="PROSITE" id="PS00211">
    <property type="entry name" value="ABC_TRANSPORTER_1"/>
    <property type="match status" value="1"/>
</dbReference>
<dbReference type="PANTHER" id="PTHR24220">
    <property type="entry name" value="IMPORT ATP-BINDING PROTEIN"/>
    <property type="match status" value="1"/>
</dbReference>
<evidence type="ECO:0000256" key="3">
    <source>
        <dbReference type="ARBA" id="ARBA00022840"/>
    </source>
</evidence>
<evidence type="ECO:0000259" key="4">
    <source>
        <dbReference type="PROSITE" id="PS50893"/>
    </source>
</evidence>
<keyword evidence="3 5" id="KW-0067">ATP-binding</keyword>
<dbReference type="SMART" id="SM00382">
    <property type="entry name" value="AAA"/>
    <property type="match status" value="1"/>
</dbReference>
<gene>
    <name evidence="5" type="ORF">CZ674_08815</name>
</gene>
<dbReference type="InterPro" id="IPR017911">
    <property type="entry name" value="MacB-like_ATP-bd"/>
</dbReference>
<dbReference type="Pfam" id="PF00005">
    <property type="entry name" value="ABC_tran"/>
    <property type="match status" value="1"/>
</dbReference>
<name>A0A1R4G5C3_9MICO</name>
<evidence type="ECO:0000313" key="6">
    <source>
        <dbReference type="Proteomes" id="UP000195787"/>
    </source>
</evidence>
<dbReference type="GO" id="GO:0022857">
    <property type="term" value="F:transmembrane transporter activity"/>
    <property type="evidence" value="ECO:0007669"/>
    <property type="project" value="TreeGrafter"/>
</dbReference>